<feature type="transmembrane region" description="Helical" evidence="1">
    <location>
        <begin position="6"/>
        <end position="23"/>
    </location>
</feature>
<dbReference type="Proteomes" id="UP000307841">
    <property type="component" value="Unassembled WGS sequence"/>
</dbReference>
<proteinExistence type="predicted"/>
<comment type="caution">
    <text evidence="2">The sequence shown here is derived from an EMBL/GenBank/DDBJ whole genome shotgun (WGS) entry which is preliminary data.</text>
</comment>
<keyword evidence="3" id="KW-1185">Reference proteome</keyword>
<evidence type="ECO:0000256" key="1">
    <source>
        <dbReference type="SAM" id="Phobius"/>
    </source>
</evidence>
<dbReference type="RefSeq" id="WP_137031838.1">
    <property type="nucleotide sequence ID" value="NZ_SZNK01000001.1"/>
</dbReference>
<name>A0A4U2YFV3_9BACL</name>
<gene>
    <name evidence="2" type="ORF">E8L90_25120</name>
</gene>
<evidence type="ECO:0000313" key="2">
    <source>
        <dbReference type="EMBL" id="TKI58411.1"/>
    </source>
</evidence>
<organism evidence="2 3">
    <name type="scientific">Brevibacillus antibioticus</name>
    <dbReference type="NCBI Taxonomy" id="2570228"/>
    <lineage>
        <taxon>Bacteria</taxon>
        <taxon>Bacillati</taxon>
        <taxon>Bacillota</taxon>
        <taxon>Bacilli</taxon>
        <taxon>Bacillales</taxon>
        <taxon>Paenibacillaceae</taxon>
        <taxon>Brevibacillus</taxon>
    </lineage>
</organism>
<keyword evidence="1" id="KW-0812">Transmembrane</keyword>
<accession>A0A4U2YFV3</accession>
<dbReference type="EMBL" id="SZNK01000001">
    <property type="protein sequence ID" value="TKI58411.1"/>
    <property type="molecule type" value="Genomic_DNA"/>
</dbReference>
<reference evidence="2 3" key="1">
    <citation type="submission" date="2019-04" db="EMBL/GenBank/DDBJ databases">
        <title>Whole genome sequencing of Brevibacillus sp. TGS2-1.</title>
        <authorList>
            <person name="Choi A."/>
        </authorList>
    </citation>
    <scope>NUCLEOTIDE SEQUENCE [LARGE SCALE GENOMIC DNA]</scope>
    <source>
        <strain evidence="2 3">TGS2-1</strain>
    </source>
</reference>
<dbReference type="OrthoDB" id="2476544at2"/>
<evidence type="ECO:0008006" key="4">
    <source>
        <dbReference type="Google" id="ProtNLM"/>
    </source>
</evidence>
<sequence length="154" mass="17938">MKKVYILILSLIGIFALSSLIYFPGLKVKSFEELGWFNKEKITYLSINKNNDNEYVELTAEDIQKVLNDFSKMELQKIARESDAFDSDSKKTNEESPKYVIDLKENNQDIGTIYLNDTNYIKFYQNSKEEVDIYKIVNNPDLEIHSVFASARNK</sequence>
<protein>
    <recommendedName>
        <fullName evidence="4">DUF4340 domain-containing protein</fullName>
    </recommendedName>
</protein>
<evidence type="ECO:0000313" key="3">
    <source>
        <dbReference type="Proteomes" id="UP000307841"/>
    </source>
</evidence>
<keyword evidence="1" id="KW-1133">Transmembrane helix</keyword>
<dbReference type="AlphaFoldDB" id="A0A4U2YFV3"/>
<keyword evidence="1" id="KW-0472">Membrane</keyword>